<dbReference type="SUPFAM" id="SSF52047">
    <property type="entry name" value="RNI-like"/>
    <property type="match status" value="1"/>
</dbReference>
<dbReference type="Pfam" id="PF01067">
    <property type="entry name" value="Calpain_III"/>
    <property type="match status" value="1"/>
</dbReference>
<dbReference type="GO" id="GO:0004198">
    <property type="term" value="F:calcium-dependent cysteine-type endopeptidase activity"/>
    <property type="evidence" value="ECO:0007669"/>
    <property type="project" value="InterPro"/>
</dbReference>
<organism evidence="3">
    <name type="scientific">Eutreptiella gymnastica</name>
    <dbReference type="NCBI Taxonomy" id="73025"/>
    <lineage>
        <taxon>Eukaryota</taxon>
        <taxon>Discoba</taxon>
        <taxon>Euglenozoa</taxon>
        <taxon>Euglenida</taxon>
        <taxon>Spirocuta</taxon>
        <taxon>Euglenophyceae</taxon>
        <taxon>Eutreptiales</taxon>
        <taxon>Eutreptiaceae</taxon>
        <taxon>Eutreptiella</taxon>
    </lineage>
</organism>
<dbReference type="InterPro" id="IPR001300">
    <property type="entry name" value="Peptidase_C2_calpain_cat"/>
</dbReference>
<dbReference type="Gene3D" id="2.60.120.380">
    <property type="match status" value="1"/>
</dbReference>
<dbReference type="PRINTS" id="PR00704">
    <property type="entry name" value="CALPAIN"/>
</dbReference>
<protein>
    <recommendedName>
        <fullName evidence="2">Calpain catalytic domain-containing protein</fullName>
    </recommendedName>
</protein>
<evidence type="ECO:0000259" key="2">
    <source>
        <dbReference type="PROSITE" id="PS50203"/>
    </source>
</evidence>
<dbReference type="Gene3D" id="3.90.70.10">
    <property type="entry name" value="Cysteine proteinases"/>
    <property type="match status" value="1"/>
</dbReference>
<dbReference type="SUPFAM" id="SSF54001">
    <property type="entry name" value="Cysteine proteinases"/>
    <property type="match status" value="1"/>
</dbReference>
<dbReference type="SMART" id="SM00720">
    <property type="entry name" value="calpain_III"/>
    <property type="match status" value="1"/>
</dbReference>
<dbReference type="Gene3D" id="3.80.10.10">
    <property type="entry name" value="Ribonuclease Inhibitor"/>
    <property type="match status" value="1"/>
</dbReference>
<sequence>MAAYAGLSLQEIYSIKCDEIHCKKNSWLMKNLPMTPGDFETLERLDLSNNFVGPKGLLPVLEIVKVCSSLTYFSLKDNQLTNQSACDVCDVLSIHPGITNIDISNNPVTLSAGKALLELAQKNPRIRKIILDDTNIRPMLVRSITSQCAQNQENAKMQRSTINRSINVSGLEDGSMVGGASGILSEDAVRDMLHAAPHSLTNTLLDADPVDTFLVLCEQHDVQFQDPQFPPEHESIPVSKVDVYGVDSWRRITDIVQNPIIYSEAEPRSVENIDMGAMNSSCLLACWSEILRVDSTNVTHPLADLIYPKIINKYGIYSVKFFINGKWRYVVIDDYIPCNKKGSPAFLRPLTGDSVWVLLLEKAIAKLHRSYQALDSEASILPSSITRTLTASALMMDLSMGVGLSRDLHHAEFDADKFWDTLEDALTKNAMCTAYCTGLHAEEQVQRGLCAHFTYAVQRARVVSGFRLVALGGTWLDEDLRWNGDWSPSSGLWQQYPDVAAALGHGTEKANEKDCFWMSYSDLIRYFSSVSICRLFPNQSSVVVEGAWEGRTAGGAYFENTWCYNPRYELRLEGPGSVFVHLALPDSRFTPPPLDTIGMHVMKSEYFPIRYELDNVVAKTAYIISDAIVMEFQTTKGLYWLVPSAYVPGKDSPYIIRVFCTCPFNIVQQPIDPYWKEHCISTRWEASGEYQHGDDNPQFQLTVPPPKNQTAASAELDDRFSARTSITMNVDSNREYSIIIFVCLAEQDGGRTAGSIDDDTIVVRSKYLISDSVTLTAALGPGTYNVVCCLQPEGVASRCDMSFWCARTDFQVKELPFWTKKTLNSEWHGSGQYQCADRHPQFELIVPSPTKVVIKMATSLCNDPAIVLMVYDNYLNPGHLVRGVLPDEKLLAKSTYVRADSVSMEVNIAKPSKSLVIIACLQPPGSKGRVQLSVSAPTGDFQLKELMQ</sequence>
<dbReference type="PANTHER" id="PTHR10183">
    <property type="entry name" value="CALPAIN"/>
    <property type="match status" value="1"/>
</dbReference>
<dbReference type="GO" id="GO:0006508">
    <property type="term" value="P:proteolysis"/>
    <property type="evidence" value="ECO:0007669"/>
    <property type="project" value="InterPro"/>
</dbReference>
<dbReference type="Pfam" id="PF00648">
    <property type="entry name" value="Peptidase_C2"/>
    <property type="match status" value="1"/>
</dbReference>
<dbReference type="InterPro" id="IPR032675">
    <property type="entry name" value="LRR_dom_sf"/>
</dbReference>
<evidence type="ECO:0000256" key="1">
    <source>
        <dbReference type="PROSITE-ProRule" id="PRU00239"/>
    </source>
</evidence>
<dbReference type="InterPro" id="IPR022682">
    <property type="entry name" value="Calpain_domain_III"/>
</dbReference>
<evidence type="ECO:0000313" key="3">
    <source>
        <dbReference type="EMBL" id="CAD8996586.1"/>
    </source>
</evidence>
<dbReference type="PANTHER" id="PTHR10183:SF430">
    <property type="entry name" value="CYSTEINE PEPTIDASE, PUTATIVE-RELATED"/>
    <property type="match status" value="1"/>
</dbReference>
<proteinExistence type="predicted"/>
<comment type="caution">
    <text evidence="1">Lacks conserved residue(s) required for the propagation of feature annotation.</text>
</comment>
<dbReference type="EMBL" id="HBGA01019706">
    <property type="protein sequence ID" value="CAD8996586.1"/>
    <property type="molecule type" value="Transcribed_RNA"/>
</dbReference>
<dbReference type="InterPro" id="IPR022684">
    <property type="entry name" value="Calpain_cysteine_protease"/>
</dbReference>
<dbReference type="InterPro" id="IPR022683">
    <property type="entry name" value="Calpain_III"/>
</dbReference>
<reference evidence="3" key="1">
    <citation type="submission" date="2021-01" db="EMBL/GenBank/DDBJ databases">
        <authorList>
            <person name="Corre E."/>
            <person name="Pelletier E."/>
            <person name="Niang G."/>
            <person name="Scheremetjew M."/>
            <person name="Finn R."/>
            <person name="Kale V."/>
            <person name="Holt S."/>
            <person name="Cochrane G."/>
            <person name="Meng A."/>
            <person name="Brown T."/>
            <person name="Cohen L."/>
        </authorList>
    </citation>
    <scope>NUCLEOTIDE SEQUENCE</scope>
    <source>
        <strain evidence="3">NIES-381</strain>
    </source>
</reference>
<gene>
    <name evidence="3" type="ORF">EGYM00392_LOCUS7648</name>
</gene>
<dbReference type="SMART" id="SM00230">
    <property type="entry name" value="CysPc"/>
    <property type="match status" value="1"/>
</dbReference>
<dbReference type="PROSITE" id="PS50203">
    <property type="entry name" value="CALPAIN_CAT"/>
    <property type="match status" value="1"/>
</dbReference>
<dbReference type="InterPro" id="IPR036213">
    <property type="entry name" value="Calpain_III_sf"/>
</dbReference>
<dbReference type="InterPro" id="IPR038765">
    <property type="entry name" value="Papain-like_cys_pep_sf"/>
</dbReference>
<accession>A0A7S1I0B4</accession>
<feature type="domain" description="Calpain catalytic" evidence="2">
    <location>
        <begin position="223"/>
        <end position="536"/>
    </location>
</feature>
<dbReference type="SUPFAM" id="SSF49758">
    <property type="entry name" value="Calpain large subunit, middle domain (domain III)"/>
    <property type="match status" value="1"/>
</dbReference>
<dbReference type="AlphaFoldDB" id="A0A7S1I0B4"/>
<name>A0A7S1I0B4_9EUGL</name>